<dbReference type="SUPFAM" id="SSF53756">
    <property type="entry name" value="UDP-Glycosyltransferase/glycogen phosphorylase"/>
    <property type="match status" value="1"/>
</dbReference>
<dbReference type="EMBL" id="KK914446">
    <property type="protein sequence ID" value="KDP36254.1"/>
    <property type="molecule type" value="Genomic_DNA"/>
</dbReference>
<dbReference type="Gene3D" id="3.40.50.2000">
    <property type="entry name" value="Glycogen Phosphorylase B"/>
    <property type="match status" value="2"/>
</dbReference>
<protein>
    <recommendedName>
        <fullName evidence="4">Glycosyltransferase N-terminal domain-containing protein</fullName>
    </recommendedName>
</protein>
<keyword evidence="3" id="KW-0808">Transferase</keyword>
<dbReference type="FunFam" id="3.40.50.2000:FF:000037">
    <property type="entry name" value="Glycosyltransferase"/>
    <property type="match status" value="1"/>
</dbReference>
<dbReference type="PANTHER" id="PTHR48049">
    <property type="entry name" value="GLYCOSYLTRANSFERASE"/>
    <property type="match status" value="1"/>
</dbReference>
<feature type="domain" description="Glycosyltransferase N-terminal" evidence="4">
    <location>
        <begin position="12"/>
        <end position="122"/>
    </location>
</feature>
<accession>A0A067KWR3</accession>
<dbReference type="InterPro" id="IPR002213">
    <property type="entry name" value="UDP_glucos_trans"/>
</dbReference>
<dbReference type="GO" id="GO:0035251">
    <property type="term" value="F:UDP-glucosyltransferase activity"/>
    <property type="evidence" value="ECO:0007669"/>
    <property type="project" value="InterPro"/>
</dbReference>
<dbReference type="InterPro" id="IPR050481">
    <property type="entry name" value="UDP-glycosyltransf_plant"/>
</dbReference>
<dbReference type="AlphaFoldDB" id="A0A067KWR3"/>
<gene>
    <name evidence="5" type="ORF">JCGZ_09819</name>
</gene>
<evidence type="ECO:0000259" key="4">
    <source>
        <dbReference type="Pfam" id="PF26168"/>
    </source>
</evidence>
<dbReference type="Proteomes" id="UP000027138">
    <property type="component" value="Unassembled WGS sequence"/>
</dbReference>
<keyword evidence="2" id="KW-0328">Glycosyltransferase</keyword>
<evidence type="ECO:0000313" key="6">
    <source>
        <dbReference type="Proteomes" id="UP000027138"/>
    </source>
</evidence>
<dbReference type="Pfam" id="PF00201">
    <property type="entry name" value="UDPGT"/>
    <property type="match status" value="1"/>
</dbReference>
<dbReference type="InterPro" id="IPR058980">
    <property type="entry name" value="Glyco_transf_N"/>
</dbReference>
<dbReference type="PANTHER" id="PTHR48049:SF91">
    <property type="entry name" value="UDP-GLYCOSYLTRANSFERASE 79B7-RELATED"/>
    <property type="match status" value="1"/>
</dbReference>
<dbReference type="OrthoDB" id="5835829at2759"/>
<keyword evidence="6" id="KW-1185">Reference proteome</keyword>
<organism evidence="5 6">
    <name type="scientific">Jatropha curcas</name>
    <name type="common">Barbados nut</name>
    <dbReference type="NCBI Taxonomy" id="180498"/>
    <lineage>
        <taxon>Eukaryota</taxon>
        <taxon>Viridiplantae</taxon>
        <taxon>Streptophyta</taxon>
        <taxon>Embryophyta</taxon>
        <taxon>Tracheophyta</taxon>
        <taxon>Spermatophyta</taxon>
        <taxon>Magnoliopsida</taxon>
        <taxon>eudicotyledons</taxon>
        <taxon>Gunneridae</taxon>
        <taxon>Pentapetalae</taxon>
        <taxon>rosids</taxon>
        <taxon>fabids</taxon>
        <taxon>Malpighiales</taxon>
        <taxon>Euphorbiaceae</taxon>
        <taxon>Crotonoideae</taxon>
        <taxon>Jatropheae</taxon>
        <taxon>Jatropha</taxon>
    </lineage>
</organism>
<evidence type="ECO:0000256" key="1">
    <source>
        <dbReference type="ARBA" id="ARBA00009995"/>
    </source>
</evidence>
<comment type="similarity">
    <text evidence="1">Belongs to the UDP-glycosyltransferase family.</text>
</comment>
<name>A0A067KWR3_JATCU</name>
<dbReference type="Pfam" id="PF26168">
    <property type="entry name" value="Glyco_transf_N"/>
    <property type="match status" value="1"/>
</dbReference>
<reference evidence="5 6" key="1">
    <citation type="journal article" date="2014" name="PLoS ONE">
        <title>Global Analysis of Gene Expression Profiles in Physic Nut (Jatropha curcas L.) Seedlings Exposed to Salt Stress.</title>
        <authorList>
            <person name="Zhang L."/>
            <person name="Zhang C."/>
            <person name="Wu P."/>
            <person name="Chen Y."/>
            <person name="Li M."/>
            <person name="Jiang H."/>
            <person name="Wu G."/>
        </authorList>
    </citation>
    <scope>NUCLEOTIDE SEQUENCE [LARGE SCALE GENOMIC DNA]</scope>
    <source>
        <strain evidence="6">cv. GZQX0401</strain>
        <tissue evidence="5">Young leaves</tissue>
    </source>
</reference>
<dbReference type="FunFam" id="3.40.50.2000:FF:000087">
    <property type="entry name" value="Glycosyltransferase"/>
    <property type="match status" value="1"/>
</dbReference>
<evidence type="ECO:0000256" key="3">
    <source>
        <dbReference type="ARBA" id="ARBA00022679"/>
    </source>
</evidence>
<evidence type="ECO:0000256" key="2">
    <source>
        <dbReference type="ARBA" id="ARBA00022676"/>
    </source>
</evidence>
<dbReference type="CDD" id="cd03784">
    <property type="entry name" value="GT1_Gtf-like"/>
    <property type="match status" value="1"/>
</dbReference>
<proteinExistence type="inferred from homology"/>
<evidence type="ECO:0000313" key="5">
    <source>
        <dbReference type="EMBL" id="KDP36254.1"/>
    </source>
</evidence>
<sequence length="442" mass="49671">MSNPKKNSIFHIVMFPWFAVGHMTPFLHLSNRLAEKGLSTTFLLPNKAIQQLKHFNLYPDLIAFHSLIIPPVDGLPAGTETASDIPIHLTHFLTIAMDRTRDQVEKVIHEKKPKLVIYDVAHWIPEITKSVGIKAINYTVVSAASLAIVLNPARKVTLEKPITEAELAVPPSGYPSSTVVLRRHEVRSLLFVSYPFGEGITFYERITNAMKESDALAIRTCHETEGKFCDYIGSQYKKPVFLTGPVIPEPGKAPLEERWNKWLNGFEKDSVIFCAFGSQIVLEKEQFQELVLGFELAGLPFLVAIKPPAGISTVEEALPEGFEKRVKGRGIICGEWVQQLKILDHPSVGCFVNHCGFGSMWEALMSNCQVVLVPHLGDQILNTRFMAEELKVAVEVERDENGWFSKENLSQAIKSVMDKESEVGLMVKKNHNKWRETMDLVK</sequence>